<dbReference type="AlphaFoldDB" id="A0A5C7FKP2"/>
<feature type="coiled-coil region" evidence="1">
    <location>
        <begin position="105"/>
        <end position="149"/>
    </location>
</feature>
<evidence type="ECO:0000256" key="2">
    <source>
        <dbReference type="SAM" id="Phobius"/>
    </source>
</evidence>
<evidence type="ECO:0000256" key="1">
    <source>
        <dbReference type="SAM" id="Coils"/>
    </source>
</evidence>
<evidence type="ECO:0000259" key="3">
    <source>
        <dbReference type="Pfam" id="PF12729"/>
    </source>
</evidence>
<feature type="domain" description="Chemotaxis methyl-accepting receptor HlyB-like 4HB MCP" evidence="3">
    <location>
        <begin position="8"/>
        <end position="161"/>
    </location>
</feature>
<feature type="transmembrane region" description="Helical" evidence="2">
    <location>
        <begin position="6"/>
        <end position="26"/>
    </location>
</feature>
<dbReference type="EMBL" id="VOXD01000029">
    <property type="protein sequence ID" value="TXF87903.1"/>
    <property type="molecule type" value="Genomic_DNA"/>
</dbReference>
<dbReference type="InterPro" id="IPR024478">
    <property type="entry name" value="HlyB_4HB_MCP"/>
</dbReference>
<name>A0A5C7FKP2_9BACT</name>
<dbReference type="Pfam" id="PF12729">
    <property type="entry name" value="4HB_MCP_1"/>
    <property type="match status" value="1"/>
</dbReference>
<keyword evidence="5" id="KW-1185">Reference proteome</keyword>
<dbReference type="OrthoDB" id="979566at2"/>
<evidence type="ECO:0000313" key="4">
    <source>
        <dbReference type="EMBL" id="TXF87903.1"/>
    </source>
</evidence>
<keyword evidence="2" id="KW-0472">Membrane</keyword>
<reference evidence="4 5" key="1">
    <citation type="submission" date="2019-08" db="EMBL/GenBank/DDBJ databases">
        <title>Lewinella sp. strain SSH13 Genome sequencing and assembly.</title>
        <authorList>
            <person name="Kim I."/>
        </authorList>
    </citation>
    <scope>NUCLEOTIDE SEQUENCE [LARGE SCALE GENOMIC DNA]</scope>
    <source>
        <strain evidence="4 5">SSH13</strain>
    </source>
</reference>
<protein>
    <submittedName>
        <fullName evidence="4">Chemotaxis protein</fullName>
    </submittedName>
</protein>
<dbReference type="Proteomes" id="UP000321907">
    <property type="component" value="Unassembled WGS sequence"/>
</dbReference>
<evidence type="ECO:0000313" key="5">
    <source>
        <dbReference type="Proteomes" id="UP000321907"/>
    </source>
</evidence>
<gene>
    <name evidence="4" type="ORF">FUA23_16730</name>
</gene>
<keyword evidence="1" id="KW-0175">Coiled coil</keyword>
<comment type="caution">
    <text evidence="4">The sequence shown here is derived from an EMBL/GenBank/DDBJ whole genome shotgun (WGS) entry which is preliminary data.</text>
</comment>
<dbReference type="RefSeq" id="WP_147931915.1">
    <property type="nucleotide sequence ID" value="NZ_VOXD01000029.1"/>
</dbReference>
<accession>A0A5C7FKP2</accession>
<keyword evidence="2" id="KW-1133">Transmembrane helix</keyword>
<sequence>MTLFNKIKWILGIAVVFLLVITTNLVDRQNFMIIEASIETIYADRIIAQDIIYDISNEVAQIEVDYAKSGSDQLNVNLSSNNDSIEEYIRLFAATKLTAKEKMFFDRLKESLKDLKSTAASAAADEESAEKMKANLMTVREQLDELADIQVQEGKRELYESKKALGSAYLFTQLEIAALIIMAVIVQIIILYAPKIDPDA</sequence>
<feature type="transmembrane region" description="Helical" evidence="2">
    <location>
        <begin position="168"/>
        <end position="193"/>
    </location>
</feature>
<organism evidence="4 5">
    <name type="scientific">Neolewinella aurantiaca</name>
    <dbReference type="NCBI Taxonomy" id="2602767"/>
    <lineage>
        <taxon>Bacteria</taxon>
        <taxon>Pseudomonadati</taxon>
        <taxon>Bacteroidota</taxon>
        <taxon>Saprospiria</taxon>
        <taxon>Saprospirales</taxon>
        <taxon>Lewinellaceae</taxon>
        <taxon>Neolewinella</taxon>
    </lineage>
</organism>
<proteinExistence type="predicted"/>
<keyword evidence="2" id="KW-0812">Transmembrane</keyword>